<dbReference type="SUPFAM" id="SSF51735">
    <property type="entry name" value="NAD(P)-binding Rossmann-fold domains"/>
    <property type="match status" value="1"/>
</dbReference>
<evidence type="ECO:0000313" key="3">
    <source>
        <dbReference type="EMBL" id="MBB5337052.1"/>
    </source>
</evidence>
<keyword evidence="4" id="KW-1185">Reference proteome</keyword>
<dbReference type="Pfam" id="PF00106">
    <property type="entry name" value="adh_short"/>
    <property type="match status" value="1"/>
</dbReference>
<dbReference type="GO" id="GO:0016491">
    <property type="term" value="F:oxidoreductase activity"/>
    <property type="evidence" value="ECO:0007669"/>
    <property type="project" value="UniProtKB-KW"/>
</dbReference>
<dbReference type="InterPro" id="IPR036291">
    <property type="entry name" value="NAD(P)-bd_dom_sf"/>
</dbReference>
<dbReference type="Proteomes" id="UP000559117">
    <property type="component" value="Unassembled WGS sequence"/>
</dbReference>
<dbReference type="PANTHER" id="PTHR42901:SF1">
    <property type="entry name" value="ALCOHOL DEHYDROGENASE"/>
    <property type="match status" value="1"/>
</dbReference>
<dbReference type="PRINTS" id="PR00081">
    <property type="entry name" value="GDHRDH"/>
</dbReference>
<dbReference type="InterPro" id="IPR020904">
    <property type="entry name" value="Sc_DH/Rdtase_CS"/>
</dbReference>
<dbReference type="PROSITE" id="PS00061">
    <property type="entry name" value="ADH_SHORT"/>
    <property type="match status" value="1"/>
</dbReference>
<comment type="caution">
    <text evidence="3">The sequence shown here is derived from an EMBL/GenBank/DDBJ whole genome shotgun (WGS) entry which is preliminary data.</text>
</comment>
<dbReference type="AlphaFoldDB" id="A0A840USD1"/>
<comment type="similarity">
    <text evidence="1">Belongs to the short-chain dehydrogenases/reductases (SDR) family.</text>
</comment>
<dbReference type="Gene3D" id="3.40.50.720">
    <property type="entry name" value="NAD(P)-binding Rossmann-like Domain"/>
    <property type="match status" value="1"/>
</dbReference>
<dbReference type="RefSeq" id="WP_196611154.1">
    <property type="nucleotide sequence ID" value="NZ_JACHFH010000032.1"/>
</dbReference>
<organism evidence="3 4">
    <name type="scientific">Pectinatus brassicae</name>
    <dbReference type="NCBI Taxonomy" id="862415"/>
    <lineage>
        <taxon>Bacteria</taxon>
        <taxon>Bacillati</taxon>
        <taxon>Bacillota</taxon>
        <taxon>Negativicutes</taxon>
        <taxon>Selenomonadales</taxon>
        <taxon>Selenomonadaceae</taxon>
        <taxon>Pectinatus</taxon>
    </lineage>
</organism>
<protein>
    <submittedName>
        <fullName evidence="3">Short-subunit dehydrogenase</fullName>
    </submittedName>
</protein>
<dbReference type="PANTHER" id="PTHR42901">
    <property type="entry name" value="ALCOHOL DEHYDROGENASE"/>
    <property type="match status" value="1"/>
</dbReference>
<evidence type="ECO:0000256" key="2">
    <source>
        <dbReference type="ARBA" id="ARBA00023002"/>
    </source>
</evidence>
<keyword evidence="2" id="KW-0560">Oxidoreductase</keyword>
<gene>
    <name evidence="3" type="ORF">HNR32_002209</name>
</gene>
<sequence>MEIAIVTGASSGLGEELTYLLDNEKLDVIWLIARSRQGMEKIASQMKTNVEILDFDLTQKEPFIIIQKKLYQEKIQVKYLINAAGKGKIGSYKDIDIKDCTDMVDLNCRAAVLLTQLVIPFMKKGSHIMQICSIAAFHPLPYINIYAASKAFLYHYSRALAVELSAEKYQ</sequence>
<dbReference type="EMBL" id="JACHFH010000032">
    <property type="protein sequence ID" value="MBB5337052.1"/>
    <property type="molecule type" value="Genomic_DNA"/>
</dbReference>
<proteinExistence type="inferred from homology"/>
<dbReference type="InterPro" id="IPR002347">
    <property type="entry name" value="SDR_fam"/>
</dbReference>
<accession>A0A840USD1</accession>
<reference evidence="3 4" key="1">
    <citation type="submission" date="2020-08" db="EMBL/GenBank/DDBJ databases">
        <title>Genomic Encyclopedia of Type Strains, Phase IV (KMG-IV): sequencing the most valuable type-strain genomes for metagenomic binning, comparative biology and taxonomic classification.</title>
        <authorList>
            <person name="Goeker M."/>
        </authorList>
    </citation>
    <scope>NUCLEOTIDE SEQUENCE [LARGE SCALE GENOMIC DNA]</scope>
    <source>
        <strain evidence="3 4">DSM 24661</strain>
    </source>
</reference>
<evidence type="ECO:0000256" key="1">
    <source>
        <dbReference type="ARBA" id="ARBA00006484"/>
    </source>
</evidence>
<evidence type="ECO:0000313" key="4">
    <source>
        <dbReference type="Proteomes" id="UP000559117"/>
    </source>
</evidence>
<dbReference type="CDD" id="cd05233">
    <property type="entry name" value="SDR_c"/>
    <property type="match status" value="1"/>
</dbReference>
<name>A0A840USD1_9FIRM</name>